<evidence type="ECO:0000256" key="3">
    <source>
        <dbReference type="ARBA" id="ARBA00022692"/>
    </source>
</evidence>
<evidence type="ECO:0000259" key="7">
    <source>
        <dbReference type="Pfam" id="PF12698"/>
    </source>
</evidence>
<feature type="transmembrane region" description="Helical" evidence="6">
    <location>
        <begin position="160"/>
        <end position="181"/>
    </location>
</feature>
<dbReference type="InterPro" id="IPR051449">
    <property type="entry name" value="ABC-2_transporter_component"/>
</dbReference>
<dbReference type="EMBL" id="UINC01004075">
    <property type="protein sequence ID" value="SVA11593.1"/>
    <property type="molecule type" value="Genomic_DNA"/>
</dbReference>
<keyword evidence="2" id="KW-1003">Cell membrane</keyword>
<protein>
    <recommendedName>
        <fullName evidence="7">ABC-2 type transporter transmembrane domain-containing protein</fullName>
    </recommendedName>
</protein>
<dbReference type="GO" id="GO:0005886">
    <property type="term" value="C:plasma membrane"/>
    <property type="evidence" value="ECO:0007669"/>
    <property type="project" value="UniProtKB-SubCell"/>
</dbReference>
<evidence type="ECO:0000256" key="1">
    <source>
        <dbReference type="ARBA" id="ARBA00004651"/>
    </source>
</evidence>
<accession>A0A381TCG1</accession>
<keyword evidence="4 6" id="KW-1133">Transmembrane helix</keyword>
<evidence type="ECO:0000256" key="2">
    <source>
        <dbReference type="ARBA" id="ARBA00022475"/>
    </source>
</evidence>
<feature type="domain" description="ABC-2 type transporter transmembrane" evidence="7">
    <location>
        <begin position="48"/>
        <end position="176"/>
    </location>
</feature>
<reference evidence="8" key="1">
    <citation type="submission" date="2018-05" db="EMBL/GenBank/DDBJ databases">
        <authorList>
            <person name="Lanie J.A."/>
            <person name="Ng W.-L."/>
            <person name="Kazmierczak K.M."/>
            <person name="Andrzejewski T.M."/>
            <person name="Davidsen T.M."/>
            <person name="Wayne K.J."/>
            <person name="Tettelin H."/>
            <person name="Glass J.I."/>
            <person name="Rusch D."/>
            <person name="Podicherti R."/>
            <person name="Tsui H.-C.T."/>
            <person name="Winkler M.E."/>
        </authorList>
    </citation>
    <scope>NUCLEOTIDE SEQUENCE</scope>
</reference>
<evidence type="ECO:0000313" key="8">
    <source>
        <dbReference type="EMBL" id="SVA11593.1"/>
    </source>
</evidence>
<evidence type="ECO:0000256" key="5">
    <source>
        <dbReference type="ARBA" id="ARBA00023136"/>
    </source>
</evidence>
<comment type="subcellular location">
    <subcellularLocation>
        <location evidence="1">Cell membrane</location>
        <topology evidence="1">Multi-pass membrane protein</topology>
    </subcellularLocation>
</comment>
<dbReference type="Pfam" id="PF12698">
    <property type="entry name" value="ABC2_membrane_3"/>
    <property type="match status" value="1"/>
</dbReference>
<keyword evidence="3 6" id="KW-0812">Transmembrane</keyword>
<feature type="transmembrane region" description="Helical" evidence="6">
    <location>
        <begin position="21"/>
        <end position="40"/>
    </location>
</feature>
<dbReference type="PANTHER" id="PTHR30294">
    <property type="entry name" value="MEMBRANE COMPONENT OF ABC TRANSPORTER YHHJ-RELATED"/>
    <property type="match status" value="1"/>
</dbReference>
<keyword evidence="5 6" id="KW-0472">Membrane</keyword>
<evidence type="ECO:0000256" key="4">
    <source>
        <dbReference type="ARBA" id="ARBA00022989"/>
    </source>
</evidence>
<sequence length="253" mass="27324">MRFISVIAIKEIRTYFASPMAYVVSAAFLAITGFFFVASVSDAFAEASIRGYLAGAIFFMIFMSPALTMRLIAEEQKLGTLELLLTSPLREFEIVFGKFIAAFAMTMMMILLSLYFVLVLFVYGDPDIGPLLSGFLGLTMYASATLAVGLFASSLSSNQIVGLVVGSGILTALTIIDFVSARLSGIASEVLNAFQLGASFSVFDLDSFGVAEGGHFADFARGIVSITDIAYYTSITAVFLLLTVLVLEARRWR</sequence>
<dbReference type="AlphaFoldDB" id="A0A381TCG1"/>
<proteinExistence type="predicted"/>
<dbReference type="GO" id="GO:0140359">
    <property type="term" value="F:ABC-type transporter activity"/>
    <property type="evidence" value="ECO:0007669"/>
    <property type="project" value="InterPro"/>
</dbReference>
<name>A0A381TCG1_9ZZZZ</name>
<feature type="transmembrane region" description="Helical" evidence="6">
    <location>
        <begin position="94"/>
        <end position="123"/>
    </location>
</feature>
<organism evidence="8">
    <name type="scientific">marine metagenome</name>
    <dbReference type="NCBI Taxonomy" id="408172"/>
    <lineage>
        <taxon>unclassified sequences</taxon>
        <taxon>metagenomes</taxon>
        <taxon>ecological metagenomes</taxon>
    </lineage>
</organism>
<gene>
    <name evidence="8" type="ORF">METZ01_LOCUS64447</name>
</gene>
<feature type="transmembrane region" description="Helical" evidence="6">
    <location>
        <begin position="135"/>
        <end position="153"/>
    </location>
</feature>
<evidence type="ECO:0000256" key="6">
    <source>
        <dbReference type="SAM" id="Phobius"/>
    </source>
</evidence>
<feature type="transmembrane region" description="Helical" evidence="6">
    <location>
        <begin position="229"/>
        <end position="247"/>
    </location>
</feature>
<dbReference type="InterPro" id="IPR013525">
    <property type="entry name" value="ABC2_TM"/>
</dbReference>
<dbReference type="PANTHER" id="PTHR30294:SF29">
    <property type="entry name" value="MULTIDRUG ABC TRANSPORTER PERMEASE YBHS-RELATED"/>
    <property type="match status" value="1"/>
</dbReference>
<feature type="transmembrane region" description="Helical" evidence="6">
    <location>
        <begin position="52"/>
        <end position="73"/>
    </location>
</feature>